<keyword evidence="5" id="KW-0997">Cell inner membrane</keyword>
<evidence type="ECO:0000259" key="11">
    <source>
        <dbReference type="PROSITE" id="PS50928"/>
    </source>
</evidence>
<evidence type="ECO:0000256" key="7">
    <source>
        <dbReference type="ARBA" id="ARBA00022970"/>
    </source>
</evidence>
<gene>
    <name evidence="12" type="ORF">GRH90_14365</name>
</gene>
<feature type="transmembrane region" description="Helical" evidence="10">
    <location>
        <begin position="206"/>
        <end position="225"/>
    </location>
</feature>
<evidence type="ECO:0000256" key="10">
    <source>
        <dbReference type="RuleBase" id="RU363032"/>
    </source>
</evidence>
<comment type="caution">
    <text evidence="12">The sequence shown here is derived from an EMBL/GenBank/DDBJ whole genome shotgun (WGS) entry which is preliminary data.</text>
</comment>
<feature type="transmembrane region" description="Helical" evidence="10">
    <location>
        <begin position="70"/>
        <end position="88"/>
    </location>
</feature>
<organism evidence="12 13">
    <name type="scientific">Acerihabitans arboris</name>
    <dbReference type="NCBI Taxonomy" id="2691583"/>
    <lineage>
        <taxon>Bacteria</taxon>
        <taxon>Pseudomonadati</taxon>
        <taxon>Pseudomonadota</taxon>
        <taxon>Gammaproteobacteria</taxon>
        <taxon>Enterobacterales</taxon>
        <taxon>Pectobacteriaceae</taxon>
        <taxon>Acerihabitans</taxon>
    </lineage>
</organism>
<dbReference type="SUPFAM" id="SSF161098">
    <property type="entry name" value="MetI-like"/>
    <property type="match status" value="1"/>
</dbReference>
<sequence>METADYLQLIGFGAGGWGGRLLAGAGLTLAVAVCGFILALVIGALGAWCKIRGNAMVRLLTDLYTTALRGVPDLLVIYLVYFGSSALLTDVGHFFAANGFISLPGFVAGTIAIGVVGGALCTEVLRGGFSVVPTGELEAAMAFGMSPATCFRRVLAPLLLRSAMPGLGNVWLSLLKDSSLLSATGIIELMRATQVAADSTHMPFDFYLTAAAIYVLMAIISGLLLRRAERHYSRGVRGTGTRATQALGGVKP</sequence>
<keyword evidence="13" id="KW-1185">Reference proteome</keyword>
<reference evidence="12 13" key="2">
    <citation type="submission" date="2020-02" db="EMBL/GenBank/DDBJ databases">
        <title>The new genus of Enterobacteriales.</title>
        <authorList>
            <person name="Kim I.S."/>
        </authorList>
    </citation>
    <scope>NUCLEOTIDE SEQUENCE [LARGE SCALE GENOMIC DNA]</scope>
    <source>
        <strain evidence="12 13">SAP-6</strain>
    </source>
</reference>
<dbReference type="Gene3D" id="1.10.3720.10">
    <property type="entry name" value="MetI-like"/>
    <property type="match status" value="1"/>
</dbReference>
<dbReference type="GO" id="GO:0006865">
    <property type="term" value="P:amino acid transport"/>
    <property type="evidence" value="ECO:0007669"/>
    <property type="project" value="UniProtKB-KW"/>
</dbReference>
<feature type="transmembrane region" description="Helical" evidence="10">
    <location>
        <begin position="100"/>
        <end position="121"/>
    </location>
</feature>
<dbReference type="PANTHER" id="PTHR30133">
    <property type="entry name" value="CATIONIC AMINO ACID TRANSPORTER, MEMBRANE COMPONENT"/>
    <property type="match status" value="1"/>
</dbReference>
<keyword evidence="9 10" id="KW-0472">Membrane</keyword>
<keyword evidence="7" id="KW-0029">Amino-acid transport</keyword>
<feature type="domain" description="ABC transmembrane type-1" evidence="11">
    <location>
        <begin position="25"/>
        <end position="225"/>
    </location>
</feature>
<dbReference type="GO" id="GO:0043190">
    <property type="term" value="C:ATP-binding cassette (ABC) transporter complex"/>
    <property type="evidence" value="ECO:0007669"/>
    <property type="project" value="InterPro"/>
</dbReference>
<name>A0A845SJ10_9GAMM</name>
<comment type="similarity">
    <text evidence="2">Belongs to the binding-protein-dependent transport system permease family. HisMQ subfamily.</text>
</comment>
<comment type="subcellular location">
    <subcellularLocation>
        <location evidence="1">Cell inner membrane</location>
        <topology evidence="1">Multi-pass membrane protein</topology>
    </subcellularLocation>
    <subcellularLocation>
        <location evidence="10">Cell membrane</location>
        <topology evidence="10">Multi-pass membrane protein</topology>
    </subcellularLocation>
</comment>
<protein>
    <submittedName>
        <fullName evidence="12">ABC transporter permease subunit</fullName>
    </submittedName>
</protein>
<evidence type="ECO:0000256" key="9">
    <source>
        <dbReference type="ARBA" id="ARBA00023136"/>
    </source>
</evidence>
<feature type="transmembrane region" description="Helical" evidence="10">
    <location>
        <begin position="21"/>
        <end position="49"/>
    </location>
</feature>
<proteinExistence type="inferred from homology"/>
<dbReference type="CDD" id="cd06261">
    <property type="entry name" value="TM_PBP2"/>
    <property type="match status" value="1"/>
</dbReference>
<evidence type="ECO:0000256" key="8">
    <source>
        <dbReference type="ARBA" id="ARBA00022989"/>
    </source>
</evidence>
<dbReference type="InterPro" id="IPR035906">
    <property type="entry name" value="MetI-like_sf"/>
</dbReference>
<keyword evidence="8 10" id="KW-1133">Transmembrane helix</keyword>
<evidence type="ECO:0000313" key="12">
    <source>
        <dbReference type="EMBL" id="NDL63929.1"/>
    </source>
</evidence>
<dbReference type="InterPro" id="IPR000515">
    <property type="entry name" value="MetI-like"/>
</dbReference>
<keyword evidence="3 10" id="KW-0813">Transport</keyword>
<feature type="transmembrane region" description="Helical" evidence="10">
    <location>
        <begin position="154"/>
        <end position="172"/>
    </location>
</feature>
<dbReference type="Proteomes" id="UP000461443">
    <property type="component" value="Unassembled WGS sequence"/>
</dbReference>
<dbReference type="GO" id="GO:0022857">
    <property type="term" value="F:transmembrane transporter activity"/>
    <property type="evidence" value="ECO:0007669"/>
    <property type="project" value="InterPro"/>
</dbReference>
<dbReference type="EMBL" id="WUBS01000009">
    <property type="protein sequence ID" value="NDL63929.1"/>
    <property type="molecule type" value="Genomic_DNA"/>
</dbReference>
<dbReference type="InterPro" id="IPR051613">
    <property type="entry name" value="ABC_transp_permease_HisMQ"/>
</dbReference>
<evidence type="ECO:0000313" key="13">
    <source>
        <dbReference type="Proteomes" id="UP000461443"/>
    </source>
</evidence>
<keyword evidence="6 10" id="KW-0812">Transmembrane</keyword>
<evidence type="ECO:0000256" key="5">
    <source>
        <dbReference type="ARBA" id="ARBA00022519"/>
    </source>
</evidence>
<dbReference type="RefSeq" id="WP_162366637.1">
    <property type="nucleotide sequence ID" value="NZ_WUBS01000009.1"/>
</dbReference>
<dbReference type="AlphaFoldDB" id="A0A845SJ10"/>
<dbReference type="Pfam" id="PF00528">
    <property type="entry name" value="BPD_transp_1"/>
    <property type="match status" value="1"/>
</dbReference>
<reference evidence="12 13" key="1">
    <citation type="submission" date="2019-12" db="EMBL/GenBank/DDBJ databases">
        <authorList>
            <person name="Lee S.D."/>
        </authorList>
    </citation>
    <scope>NUCLEOTIDE SEQUENCE [LARGE SCALE GENOMIC DNA]</scope>
    <source>
        <strain evidence="12 13">SAP-6</strain>
    </source>
</reference>
<evidence type="ECO:0000256" key="2">
    <source>
        <dbReference type="ARBA" id="ARBA00010072"/>
    </source>
</evidence>
<dbReference type="NCBIfam" id="TIGR01726">
    <property type="entry name" value="HEQRo_perm_3TM"/>
    <property type="match status" value="1"/>
</dbReference>
<dbReference type="InterPro" id="IPR010065">
    <property type="entry name" value="AA_ABC_transptr_permease_3TM"/>
</dbReference>
<dbReference type="PROSITE" id="PS50928">
    <property type="entry name" value="ABC_TM1"/>
    <property type="match status" value="1"/>
</dbReference>
<evidence type="ECO:0000256" key="6">
    <source>
        <dbReference type="ARBA" id="ARBA00022692"/>
    </source>
</evidence>
<evidence type="ECO:0000256" key="1">
    <source>
        <dbReference type="ARBA" id="ARBA00004429"/>
    </source>
</evidence>
<accession>A0A845SJ10</accession>
<keyword evidence="4" id="KW-1003">Cell membrane</keyword>
<evidence type="ECO:0000256" key="4">
    <source>
        <dbReference type="ARBA" id="ARBA00022475"/>
    </source>
</evidence>
<evidence type="ECO:0000256" key="3">
    <source>
        <dbReference type="ARBA" id="ARBA00022448"/>
    </source>
</evidence>